<proteinExistence type="predicted"/>
<reference evidence="3 4" key="1">
    <citation type="submission" date="2016-02" db="EMBL/GenBank/DDBJ databases">
        <title>Draft genome sequence of Thermodesulfatator sp. S606.</title>
        <authorList>
            <person name="Lai Q."/>
            <person name="Cao J."/>
            <person name="Dupont S."/>
            <person name="Shao Z."/>
            <person name="Jebbar M."/>
            <person name="Alain K."/>
        </authorList>
    </citation>
    <scope>NUCLEOTIDE SEQUENCE [LARGE SCALE GENOMIC DNA]</scope>
    <source>
        <strain evidence="3 4">S606</strain>
    </source>
</reference>
<dbReference type="GO" id="GO:0009234">
    <property type="term" value="P:menaquinone biosynthetic process"/>
    <property type="evidence" value="ECO:0007669"/>
    <property type="project" value="UniProtKB-UniRule"/>
</dbReference>
<evidence type="ECO:0000313" key="3">
    <source>
        <dbReference type="EMBL" id="OAG27150.1"/>
    </source>
</evidence>
<dbReference type="SUPFAM" id="SSF53167">
    <property type="entry name" value="Purine and uridine phosphorylases"/>
    <property type="match status" value="1"/>
</dbReference>
<dbReference type="PANTHER" id="PTHR46832:SF2">
    <property type="entry name" value="FUTALOSINE HYDROLASE"/>
    <property type="match status" value="1"/>
</dbReference>
<dbReference type="InterPro" id="IPR000845">
    <property type="entry name" value="Nucleoside_phosphorylase_d"/>
</dbReference>
<dbReference type="AlphaFoldDB" id="A0A177E6T1"/>
<dbReference type="STRING" id="1795632.TH606_08325"/>
<name>A0A177E6T1_9BACT</name>
<organism evidence="3 4">
    <name type="scientific">Thermodesulfatator autotrophicus</name>
    <dbReference type="NCBI Taxonomy" id="1795632"/>
    <lineage>
        <taxon>Bacteria</taxon>
        <taxon>Pseudomonadati</taxon>
        <taxon>Thermodesulfobacteriota</taxon>
        <taxon>Thermodesulfobacteria</taxon>
        <taxon>Thermodesulfobacteriales</taxon>
        <taxon>Thermodesulfatatoraceae</taxon>
        <taxon>Thermodesulfatator</taxon>
    </lineage>
</organism>
<evidence type="ECO:0000259" key="2">
    <source>
        <dbReference type="Pfam" id="PF01048"/>
    </source>
</evidence>
<protein>
    <recommendedName>
        <fullName evidence="1">Futalosine hydrolase</fullName>
        <ecNumber evidence="1">3.2.2.26</ecNumber>
    </recommendedName>
</protein>
<dbReference type="InterPro" id="IPR035994">
    <property type="entry name" value="Nucleoside_phosphorylase_sf"/>
</dbReference>
<dbReference type="GO" id="GO:0005829">
    <property type="term" value="C:cytosol"/>
    <property type="evidence" value="ECO:0007669"/>
    <property type="project" value="TreeGrafter"/>
</dbReference>
<dbReference type="EC" id="3.2.2.26" evidence="1"/>
<feature type="domain" description="Nucleoside phosphorylase" evidence="2">
    <location>
        <begin position="21"/>
        <end position="194"/>
    </location>
</feature>
<dbReference type="OrthoDB" id="9788270at2"/>
<dbReference type="GO" id="GO:0008782">
    <property type="term" value="F:adenosylhomocysteine nucleosidase activity"/>
    <property type="evidence" value="ECO:0007669"/>
    <property type="project" value="TreeGrafter"/>
</dbReference>
<dbReference type="GO" id="GO:0009116">
    <property type="term" value="P:nucleoside metabolic process"/>
    <property type="evidence" value="ECO:0007669"/>
    <property type="project" value="InterPro"/>
</dbReference>
<dbReference type="Proteomes" id="UP000076964">
    <property type="component" value="Unassembled WGS sequence"/>
</dbReference>
<dbReference type="InterPro" id="IPR019963">
    <property type="entry name" value="FL_hydrolase_MqnB"/>
</dbReference>
<dbReference type="NCBIfam" id="TIGR03664">
    <property type="entry name" value="fut_nucase"/>
    <property type="match status" value="1"/>
</dbReference>
<dbReference type="RefSeq" id="WP_068542842.1">
    <property type="nucleotide sequence ID" value="NZ_LSFI01000038.1"/>
</dbReference>
<dbReference type="GO" id="GO:0008930">
    <property type="term" value="F:methylthioadenosine nucleosidase activity"/>
    <property type="evidence" value="ECO:0007669"/>
    <property type="project" value="TreeGrafter"/>
</dbReference>
<dbReference type="GO" id="GO:0019284">
    <property type="term" value="P:L-methionine salvage from S-adenosylmethionine"/>
    <property type="evidence" value="ECO:0007669"/>
    <property type="project" value="TreeGrafter"/>
</dbReference>
<accession>A0A177E6T1</accession>
<evidence type="ECO:0000313" key="4">
    <source>
        <dbReference type="Proteomes" id="UP000076964"/>
    </source>
</evidence>
<keyword evidence="4" id="KW-1185">Reference proteome</keyword>
<comment type="caution">
    <text evidence="3">The sequence shown here is derived from an EMBL/GenBank/DDBJ whole genome shotgun (WGS) entry which is preliminary data.</text>
</comment>
<evidence type="ECO:0000256" key="1">
    <source>
        <dbReference type="NCBIfam" id="TIGR03664"/>
    </source>
</evidence>
<gene>
    <name evidence="3" type="ORF">TH606_08325</name>
</gene>
<sequence>MTILVPTEIEASPLRKRGLNVQVIGMGPVEAALGSYSVLARQKEGPVILAGIGGAYPKSGLQIGDIALASVEFFGDLGICYAAGHQPFPEGLPAKKECSLRHPLMEKALAILEEKGFSPECGPFVTVCCATRDVSRSEVLALKHQNALIENMEGFSVALAAKIFSLPLLEIRAVSNLLAEPESPWAIEEALEKLGEALLCLKEKL</sequence>
<dbReference type="PANTHER" id="PTHR46832">
    <property type="entry name" value="5'-METHYLTHIOADENOSINE/S-ADENOSYLHOMOCYSTEINE NUCLEOSIDASE"/>
    <property type="match status" value="1"/>
</dbReference>
<dbReference type="Pfam" id="PF01048">
    <property type="entry name" value="PNP_UDP_1"/>
    <property type="match status" value="1"/>
</dbReference>
<dbReference type="Gene3D" id="3.40.50.1580">
    <property type="entry name" value="Nucleoside phosphorylase domain"/>
    <property type="match status" value="1"/>
</dbReference>
<dbReference type="EMBL" id="LSFI01000038">
    <property type="protein sequence ID" value="OAG27150.1"/>
    <property type="molecule type" value="Genomic_DNA"/>
</dbReference>